<reference evidence="2" key="1">
    <citation type="submission" date="2018-12" db="EMBL/GenBank/DDBJ databases">
        <title>Novel natural products biosynthetic potential of the class Ktedonobacteria.</title>
        <authorList>
            <person name="Zheng Y."/>
            <person name="Saitou A."/>
            <person name="Wang C.M."/>
            <person name="Toyoda A."/>
            <person name="Minakuchi Y."/>
            <person name="Sekiguchi Y."/>
            <person name="Ueda K."/>
            <person name="Takano H."/>
            <person name="Sakai Y."/>
            <person name="Yokota A."/>
            <person name="Yabe S."/>
        </authorList>
    </citation>
    <scope>NUCLEOTIDE SEQUENCE</scope>
    <source>
        <strain evidence="2">COM3</strain>
    </source>
</reference>
<dbReference type="EMBL" id="AP019376">
    <property type="protein sequence ID" value="BBH85679.1"/>
    <property type="molecule type" value="Genomic_DNA"/>
</dbReference>
<sequence>MKIQTLFLATSQLLNQKAFYTEVLGLPLVREEATSFTVQAGETALTFEATGQEAIYHVAFMVPSAKWESVKEWTRARVPILEYQGGEEFRSENWNSASIYFYDAAGNILEFIAHYDLPDTSTGAFSSSDILRVCEIGLVVGEVEEQVEKLKQELHLDVYRNSRMEGFAAVGDIYGLFIVVKEGRLWLPNFVVPATIAPVQVTISGDQPGQYSIEPYPYTIDVVTAKK</sequence>
<protein>
    <recommendedName>
        <fullName evidence="1">VOC domain-containing protein</fullName>
    </recommendedName>
</protein>
<evidence type="ECO:0000259" key="1">
    <source>
        <dbReference type="PROSITE" id="PS51819"/>
    </source>
</evidence>
<feature type="domain" description="VOC" evidence="1">
    <location>
        <begin position="2"/>
        <end position="114"/>
    </location>
</feature>
<evidence type="ECO:0000313" key="2">
    <source>
        <dbReference type="EMBL" id="BBH85679.1"/>
    </source>
</evidence>
<dbReference type="SUPFAM" id="SSF54593">
    <property type="entry name" value="Glyoxalase/Bleomycin resistance protein/Dihydroxybiphenyl dioxygenase"/>
    <property type="match status" value="1"/>
</dbReference>
<dbReference type="InterPro" id="IPR029068">
    <property type="entry name" value="Glyas_Bleomycin-R_OHBP_Dase"/>
</dbReference>
<accession>A0A455SFH2</accession>
<name>A0A455SFH2_9CHLR</name>
<dbReference type="AlphaFoldDB" id="A0A455SFH2"/>
<dbReference type="InterPro" id="IPR037523">
    <property type="entry name" value="VOC_core"/>
</dbReference>
<proteinExistence type="predicted"/>
<dbReference type="Gene3D" id="3.10.180.10">
    <property type="entry name" value="2,3-Dihydroxybiphenyl 1,2-Dioxygenase, domain 1"/>
    <property type="match status" value="1"/>
</dbReference>
<organism evidence="2">
    <name type="scientific">Thermosporothrix sp. COM3</name>
    <dbReference type="NCBI Taxonomy" id="2490863"/>
    <lineage>
        <taxon>Bacteria</taxon>
        <taxon>Bacillati</taxon>
        <taxon>Chloroflexota</taxon>
        <taxon>Ktedonobacteria</taxon>
        <taxon>Ktedonobacterales</taxon>
        <taxon>Thermosporotrichaceae</taxon>
        <taxon>Thermosporothrix</taxon>
    </lineage>
</organism>
<dbReference type="PROSITE" id="PS51819">
    <property type="entry name" value="VOC"/>
    <property type="match status" value="1"/>
</dbReference>
<gene>
    <name evidence="2" type="ORF">KTC_04300</name>
</gene>